<keyword evidence="3" id="KW-0677">Repeat</keyword>
<evidence type="ECO:0000256" key="4">
    <source>
        <dbReference type="ARBA" id="ARBA00022771"/>
    </source>
</evidence>
<feature type="non-terminal residue" evidence="9">
    <location>
        <position position="1"/>
    </location>
</feature>
<dbReference type="PROSITE" id="PS50157">
    <property type="entry name" value="ZINC_FINGER_C2H2_2"/>
    <property type="match status" value="1"/>
</dbReference>
<evidence type="ECO:0000313" key="10">
    <source>
        <dbReference type="Proteomes" id="UP000537779"/>
    </source>
</evidence>
<proteinExistence type="predicted"/>
<keyword evidence="5" id="KW-0862">Zinc</keyword>
<organism evidence="9 10">
    <name type="scientific">Tyrannus savana</name>
    <name type="common">Fork-tailed flycatcher</name>
    <name type="synonym">Muscivora tyrannus</name>
    <dbReference type="NCBI Taxonomy" id="137541"/>
    <lineage>
        <taxon>Eukaryota</taxon>
        <taxon>Metazoa</taxon>
        <taxon>Chordata</taxon>
        <taxon>Craniata</taxon>
        <taxon>Vertebrata</taxon>
        <taxon>Euteleostomi</taxon>
        <taxon>Archelosauria</taxon>
        <taxon>Archosauria</taxon>
        <taxon>Dinosauria</taxon>
        <taxon>Saurischia</taxon>
        <taxon>Theropoda</taxon>
        <taxon>Coelurosauria</taxon>
        <taxon>Aves</taxon>
        <taxon>Neognathae</taxon>
        <taxon>Neoaves</taxon>
        <taxon>Telluraves</taxon>
        <taxon>Australaves</taxon>
        <taxon>Passeriformes</taxon>
        <taxon>Tyrannidae</taxon>
        <taxon>Tyrannus</taxon>
    </lineage>
</organism>
<dbReference type="GO" id="GO:0006357">
    <property type="term" value="P:regulation of transcription by RNA polymerase II"/>
    <property type="evidence" value="ECO:0007669"/>
    <property type="project" value="TreeGrafter"/>
</dbReference>
<keyword evidence="4 7" id="KW-0863">Zinc-finger</keyword>
<feature type="domain" description="C2H2-type" evidence="8">
    <location>
        <begin position="28"/>
        <end position="56"/>
    </location>
</feature>
<dbReference type="GO" id="GO:0005634">
    <property type="term" value="C:nucleus"/>
    <property type="evidence" value="ECO:0007669"/>
    <property type="project" value="UniProtKB-SubCell"/>
</dbReference>
<dbReference type="InterPro" id="IPR036236">
    <property type="entry name" value="Znf_C2H2_sf"/>
</dbReference>
<evidence type="ECO:0000313" key="9">
    <source>
        <dbReference type="EMBL" id="NXM09817.1"/>
    </source>
</evidence>
<comment type="caution">
    <text evidence="9">The sequence shown here is derived from an EMBL/GenBank/DDBJ whole genome shotgun (WGS) entry which is preliminary data.</text>
</comment>
<name>A0A7L0Y076_TYRSA</name>
<dbReference type="GO" id="GO:0003700">
    <property type="term" value="F:DNA-binding transcription factor activity"/>
    <property type="evidence" value="ECO:0007669"/>
    <property type="project" value="TreeGrafter"/>
</dbReference>
<dbReference type="EMBL" id="VXAW01017945">
    <property type="protein sequence ID" value="NXM09817.1"/>
    <property type="molecule type" value="Genomic_DNA"/>
</dbReference>
<sequence>SATERPSKCGECGKSFPWGPRAAPERSHKCSECGKSFLARAEGAVRHQGTQTGEKPYAC</sequence>
<comment type="subcellular location">
    <subcellularLocation>
        <location evidence="1">Nucleus</location>
    </subcellularLocation>
</comment>
<dbReference type="Gene3D" id="3.30.160.60">
    <property type="entry name" value="Classic Zinc Finger"/>
    <property type="match status" value="1"/>
</dbReference>
<evidence type="ECO:0000256" key="7">
    <source>
        <dbReference type="PROSITE-ProRule" id="PRU00042"/>
    </source>
</evidence>
<evidence type="ECO:0000256" key="2">
    <source>
        <dbReference type="ARBA" id="ARBA00022723"/>
    </source>
</evidence>
<dbReference type="AlphaFoldDB" id="A0A7L0Y076"/>
<dbReference type="GO" id="GO:0008270">
    <property type="term" value="F:zinc ion binding"/>
    <property type="evidence" value="ECO:0007669"/>
    <property type="project" value="UniProtKB-KW"/>
</dbReference>
<gene>
    <name evidence="9" type="primary">Znf213</name>
    <name evidence="9" type="ORF">TYRSAV_R15438</name>
</gene>
<dbReference type="PANTHER" id="PTHR24390:SF260">
    <property type="entry name" value="ZINC FINGER PROTEIN 383-RELATED"/>
    <property type="match status" value="1"/>
</dbReference>
<dbReference type="PANTHER" id="PTHR24390">
    <property type="entry name" value="ZINC FINGER PROTEIN"/>
    <property type="match status" value="1"/>
</dbReference>
<evidence type="ECO:0000256" key="3">
    <source>
        <dbReference type="ARBA" id="ARBA00022737"/>
    </source>
</evidence>
<dbReference type="Proteomes" id="UP000537779">
    <property type="component" value="Unassembled WGS sequence"/>
</dbReference>
<evidence type="ECO:0000256" key="6">
    <source>
        <dbReference type="ARBA" id="ARBA00023242"/>
    </source>
</evidence>
<evidence type="ECO:0000256" key="5">
    <source>
        <dbReference type="ARBA" id="ARBA00022833"/>
    </source>
</evidence>
<accession>A0A7L0Y076</accession>
<keyword evidence="2" id="KW-0479">Metal-binding</keyword>
<keyword evidence="6" id="KW-0539">Nucleus</keyword>
<dbReference type="InterPro" id="IPR013087">
    <property type="entry name" value="Znf_C2H2_type"/>
</dbReference>
<reference evidence="9 10" key="1">
    <citation type="submission" date="2019-09" db="EMBL/GenBank/DDBJ databases">
        <title>Bird 10,000 Genomes (B10K) Project - Family phase.</title>
        <authorList>
            <person name="Zhang G."/>
        </authorList>
    </citation>
    <scope>NUCLEOTIDE SEQUENCE [LARGE SCALE GENOMIC DNA]</scope>
    <source>
        <strain evidence="9">B10K-DU-001-37</strain>
        <tissue evidence="9">Muscle</tissue>
    </source>
</reference>
<dbReference type="SUPFAM" id="SSF57667">
    <property type="entry name" value="beta-beta-alpha zinc fingers"/>
    <property type="match status" value="1"/>
</dbReference>
<feature type="non-terminal residue" evidence="9">
    <location>
        <position position="59"/>
    </location>
</feature>
<evidence type="ECO:0000256" key="1">
    <source>
        <dbReference type="ARBA" id="ARBA00004123"/>
    </source>
</evidence>
<evidence type="ECO:0000259" key="8">
    <source>
        <dbReference type="PROSITE" id="PS50157"/>
    </source>
</evidence>
<keyword evidence="10" id="KW-1185">Reference proteome</keyword>
<dbReference type="GO" id="GO:0000978">
    <property type="term" value="F:RNA polymerase II cis-regulatory region sequence-specific DNA binding"/>
    <property type="evidence" value="ECO:0007669"/>
    <property type="project" value="TreeGrafter"/>
</dbReference>
<protein>
    <submittedName>
        <fullName evidence="9">ZN213 protein</fullName>
    </submittedName>
</protein>